<dbReference type="PATRIC" id="fig|2754.20.peg.135"/>
<sequence>MKYSFAPIIDGSSRVLILGSLPGDRSLADARYYAHPRNAFWRILYGFWGETPPDDFGARYEYILRRRLALWDVVKCAARDGSSDGKIKDETPNEIPALLESHPGVSLILFNGGCAFAKYGKYFGAPQLPYRKLLSTSPTCAGRDEERRRMWHEALRLRFAENF</sequence>
<dbReference type="SMART" id="SM00987">
    <property type="entry name" value="UreE_C"/>
    <property type="match status" value="1"/>
</dbReference>
<evidence type="ECO:0000259" key="1">
    <source>
        <dbReference type="SMART" id="SM00986"/>
    </source>
</evidence>
<reference evidence="2 3" key="1">
    <citation type="submission" date="2014-04" db="EMBL/GenBank/DDBJ databases">
        <title>Draft Genome Sequence of Synergistes jonesii.</title>
        <authorList>
            <person name="Coil D.A."/>
            <person name="Eisen J.A."/>
            <person name="Holland-Moritz H.E."/>
        </authorList>
    </citation>
    <scope>NUCLEOTIDE SEQUENCE [LARGE SCALE GENOMIC DNA]</scope>
    <source>
        <strain evidence="2 3">78-1</strain>
    </source>
</reference>
<evidence type="ECO:0000313" key="3">
    <source>
        <dbReference type="Proteomes" id="UP000027665"/>
    </source>
</evidence>
<dbReference type="SMART" id="SM00986">
    <property type="entry name" value="UDG"/>
    <property type="match status" value="1"/>
</dbReference>
<comment type="caution">
    <text evidence="2">The sequence shown here is derived from an EMBL/GenBank/DDBJ whole genome shotgun (WGS) entry which is preliminary data.</text>
</comment>
<dbReference type="InterPro" id="IPR036895">
    <property type="entry name" value="Uracil-DNA_glycosylase-like_sf"/>
</dbReference>
<evidence type="ECO:0000313" key="2">
    <source>
        <dbReference type="EMBL" id="KEJ92317.1"/>
    </source>
</evidence>
<proteinExistence type="predicted"/>
<dbReference type="NCBIfam" id="TIGR04274">
    <property type="entry name" value="hypoxanDNAglyco"/>
    <property type="match status" value="1"/>
</dbReference>
<organism evidence="2 3">
    <name type="scientific">Synergistes jonesii</name>
    <dbReference type="NCBI Taxonomy" id="2754"/>
    <lineage>
        <taxon>Bacteria</taxon>
        <taxon>Thermotogati</taxon>
        <taxon>Synergistota</taxon>
        <taxon>Synergistia</taxon>
        <taxon>Synergistales</taxon>
        <taxon>Synergistaceae</taxon>
        <taxon>Synergistes</taxon>
    </lineage>
</organism>
<dbReference type="GeneID" id="90983611"/>
<gene>
    <name evidence="2" type="ORF">EH55_04770</name>
</gene>
<dbReference type="InterPro" id="IPR026353">
    <property type="entry name" value="Hypoxan-DNA_Glyclase"/>
</dbReference>
<name>A0A073J3K5_9BACT</name>
<dbReference type="Gene3D" id="3.40.470.10">
    <property type="entry name" value="Uracil-DNA glycosylase-like domain"/>
    <property type="match status" value="1"/>
</dbReference>
<protein>
    <recommendedName>
        <fullName evidence="1">Uracil-DNA glycosylase-like domain-containing protein</fullName>
    </recommendedName>
</protein>
<accession>A0A073J3K5</accession>
<dbReference type="RefSeq" id="WP_037976062.1">
    <property type="nucleotide sequence ID" value="NZ_JMKI01000031.1"/>
</dbReference>
<dbReference type="InterPro" id="IPR005122">
    <property type="entry name" value="Uracil-DNA_glycosylase-like"/>
</dbReference>
<dbReference type="EMBL" id="JMKI01000031">
    <property type="protein sequence ID" value="KEJ92317.1"/>
    <property type="molecule type" value="Genomic_DNA"/>
</dbReference>
<dbReference type="SUPFAM" id="SSF52141">
    <property type="entry name" value="Uracil-DNA glycosylase-like"/>
    <property type="match status" value="1"/>
</dbReference>
<feature type="domain" description="Uracil-DNA glycosylase-like" evidence="1">
    <location>
        <begin position="6"/>
        <end position="155"/>
    </location>
</feature>
<dbReference type="eggNOG" id="COG3663">
    <property type="taxonomic scope" value="Bacteria"/>
</dbReference>
<dbReference type="Proteomes" id="UP000027665">
    <property type="component" value="Unassembled WGS sequence"/>
</dbReference>
<dbReference type="Pfam" id="PF03167">
    <property type="entry name" value="UDG"/>
    <property type="match status" value="1"/>
</dbReference>
<dbReference type="OrthoDB" id="9799921at2"/>
<keyword evidence="3" id="KW-1185">Reference proteome</keyword>
<dbReference type="AlphaFoldDB" id="A0A073J3K5"/>
<dbReference type="CDD" id="cd10032">
    <property type="entry name" value="UDG-F6_HDG"/>
    <property type="match status" value="1"/>
</dbReference>
<dbReference type="STRING" id="2754.EH55_04770"/>